<dbReference type="EC" id="3.2.1.106" evidence="1"/>
<sequence>GKIHKISGVGLRVPKTDVWKAKDIFQNGLFESAQRRARALPKDFKGKVPGGLLFGLDNAGLGKKSKTLFFAQMVVRGEFAFDVIYECADPTSRIDSEAIDAIASNRRKEFDARFEATFNLQEKGFSKEQIDMAREALSSLIGGIGYFSGSGLHSRTPKPEHGGTEEGGEEPELSLPYSLFATTPSRPFFPRGFLWDEGFHQLVLRQWDAGLSQEILRSWFATMDESGWIAREQILGDEARSKVPREFQVQYPNFANPPTLLFAVEAMAQQQLARGMSKALVDDLVVDEEEVGGTCDGGSDGCLDDLAVPFVARLLAFFQNTQAGDNTMGGGHQSRASSSVGYRWRGRSENHTLT</sequence>
<keyword evidence="1" id="KW-0378">Hydrolase</keyword>
<keyword evidence="2" id="KW-1185">Reference proteome</keyword>
<proteinExistence type="predicted"/>
<comment type="caution">
    <text evidence="1">The sequence shown here is derived from an EMBL/GenBank/DDBJ whole genome shotgun (WGS) entry which is preliminary data.</text>
</comment>
<feature type="non-terminal residue" evidence="1">
    <location>
        <position position="354"/>
    </location>
</feature>
<gene>
    <name evidence="1" type="primary">CWH41</name>
    <name evidence="1" type="ORF">IWW38_006136</name>
</gene>
<keyword evidence="1" id="KW-0326">Glycosidase</keyword>
<organism evidence="1 2">
    <name type="scientific">Coemansia aciculifera</name>
    <dbReference type="NCBI Taxonomy" id="417176"/>
    <lineage>
        <taxon>Eukaryota</taxon>
        <taxon>Fungi</taxon>
        <taxon>Fungi incertae sedis</taxon>
        <taxon>Zoopagomycota</taxon>
        <taxon>Kickxellomycotina</taxon>
        <taxon>Kickxellomycetes</taxon>
        <taxon>Kickxellales</taxon>
        <taxon>Kickxellaceae</taxon>
        <taxon>Coemansia</taxon>
    </lineage>
</organism>
<accession>A0ACC1LSR2</accession>
<evidence type="ECO:0000313" key="1">
    <source>
        <dbReference type="EMBL" id="KAJ2879331.1"/>
    </source>
</evidence>
<protein>
    <submittedName>
        <fullName evidence="1">Processing alpha glucosidase I</fullName>
        <ecNumber evidence="1">3.2.1.106</ecNumber>
    </submittedName>
</protein>
<name>A0ACC1LSR2_9FUNG</name>
<reference evidence="1" key="1">
    <citation type="submission" date="2022-07" db="EMBL/GenBank/DDBJ databases">
        <title>Phylogenomic reconstructions and comparative analyses of Kickxellomycotina fungi.</title>
        <authorList>
            <person name="Reynolds N.K."/>
            <person name="Stajich J.E."/>
            <person name="Barry K."/>
            <person name="Grigoriev I.V."/>
            <person name="Crous P."/>
            <person name="Smith M.E."/>
        </authorList>
    </citation>
    <scope>NUCLEOTIDE SEQUENCE</scope>
    <source>
        <strain evidence="1">CBS 190363</strain>
    </source>
</reference>
<dbReference type="Proteomes" id="UP001139981">
    <property type="component" value="Unassembled WGS sequence"/>
</dbReference>
<evidence type="ECO:0000313" key="2">
    <source>
        <dbReference type="Proteomes" id="UP001139981"/>
    </source>
</evidence>
<dbReference type="EMBL" id="JANBVB010003336">
    <property type="protein sequence ID" value="KAJ2879331.1"/>
    <property type="molecule type" value="Genomic_DNA"/>
</dbReference>
<feature type="non-terminal residue" evidence="1">
    <location>
        <position position="1"/>
    </location>
</feature>